<dbReference type="InterPro" id="IPR004393">
    <property type="entry name" value="NadC"/>
</dbReference>
<dbReference type="GeneID" id="41597473"/>
<proteinExistence type="inferred from homology"/>
<dbReference type="FunFam" id="3.20.20.70:FF:000030">
    <property type="entry name" value="Nicotinate-nucleotide pyrophosphorylase, carboxylating"/>
    <property type="match status" value="1"/>
</dbReference>
<comment type="function">
    <text evidence="1 9">Involved in the catabolism of quinolinic acid (QA).</text>
</comment>
<keyword evidence="13" id="KW-1185">Reference proteome</keyword>
<name>A0A075MWW2_9ARCH</name>
<comment type="subunit">
    <text evidence="4 9">Hexamer formed by 3 homodimers.</text>
</comment>
<keyword evidence="5 9" id="KW-0662">Pyridine nucleotide biosynthesis</keyword>
<dbReference type="OrthoDB" id="115072at2157"/>
<dbReference type="InterPro" id="IPR036068">
    <property type="entry name" value="Nicotinate_pribotase-like_C"/>
</dbReference>
<comment type="pathway">
    <text evidence="2 9">Cofactor biosynthesis; NAD(+) biosynthesis; nicotinate D-ribonucleotide from quinolinate: step 1/1.</text>
</comment>
<keyword evidence="7 9" id="KW-0808">Transferase</keyword>
<dbReference type="UniPathway" id="UPA00253">
    <property type="reaction ID" value="UER00331"/>
</dbReference>
<reference evidence="12 13" key="1">
    <citation type="journal article" date="2014" name="PLoS ONE">
        <title>Genome Sequence of Candidatus Nitrososphaera evergladensis from Group I.1b Enriched from Everglades Soil Reveals Novel Genomic Features of the Ammonia-Oxidizing Archaea.</title>
        <authorList>
            <person name="Zhalnina K.V."/>
            <person name="Dias R."/>
            <person name="Leonard M.T."/>
            <person name="Dorr de Quadros P."/>
            <person name="Camargo F.A."/>
            <person name="Drew J.C."/>
            <person name="Farmerie W.G."/>
            <person name="Daroub S.H."/>
            <person name="Triplett E.W."/>
        </authorList>
    </citation>
    <scope>NUCLEOTIDE SEQUENCE [LARGE SCALE GENOMIC DNA]</scope>
    <source>
        <strain evidence="12 13">SR1</strain>
    </source>
</reference>
<dbReference type="FunFam" id="3.90.1170.20:FF:000001">
    <property type="entry name" value="Nicotinate-nucleotide diphosphorylase (Carboxylating)"/>
    <property type="match status" value="1"/>
</dbReference>
<dbReference type="PANTHER" id="PTHR32179:SF3">
    <property type="entry name" value="NICOTINATE-NUCLEOTIDE PYROPHOSPHORYLASE [CARBOXYLATING]"/>
    <property type="match status" value="1"/>
</dbReference>
<dbReference type="EC" id="2.4.2.19" evidence="9"/>
<dbReference type="InterPro" id="IPR027277">
    <property type="entry name" value="NadC/ModD"/>
</dbReference>
<dbReference type="SUPFAM" id="SSF51690">
    <property type="entry name" value="Nicotinate/Quinolinate PRTase C-terminal domain-like"/>
    <property type="match status" value="1"/>
</dbReference>
<accession>A0A075MWW2</accession>
<dbReference type="SUPFAM" id="SSF54675">
    <property type="entry name" value="Nicotinate/Quinolinate PRTase N-terminal domain-like"/>
    <property type="match status" value="1"/>
</dbReference>
<evidence type="ECO:0000259" key="10">
    <source>
        <dbReference type="Pfam" id="PF01729"/>
    </source>
</evidence>
<dbReference type="InterPro" id="IPR037128">
    <property type="entry name" value="Quinolinate_PRibosylTase_N_sf"/>
</dbReference>
<dbReference type="InterPro" id="IPR002638">
    <property type="entry name" value="Quinolinate_PRibosylTrfase_C"/>
</dbReference>
<dbReference type="Pfam" id="PF02749">
    <property type="entry name" value="QRPTase_N"/>
    <property type="match status" value="1"/>
</dbReference>
<evidence type="ECO:0000256" key="2">
    <source>
        <dbReference type="ARBA" id="ARBA00004893"/>
    </source>
</evidence>
<evidence type="ECO:0000256" key="4">
    <source>
        <dbReference type="ARBA" id="ARBA00011218"/>
    </source>
</evidence>
<evidence type="ECO:0000256" key="1">
    <source>
        <dbReference type="ARBA" id="ARBA00003237"/>
    </source>
</evidence>
<dbReference type="InterPro" id="IPR013785">
    <property type="entry name" value="Aldolase_TIM"/>
</dbReference>
<dbReference type="RefSeq" id="WP_148700474.1">
    <property type="nucleotide sequence ID" value="NZ_CP007174.1"/>
</dbReference>
<dbReference type="PANTHER" id="PTHR32179">
    <property type="entry name" value="NICOTINATE-NUCLEOTIDE PYROPHOSPHORYLASE [CARBOXYLATING]"/>
    <property type="match status" value="1"/>
</dbReference>
<dbReference type="HOGENOM" id="CLU_039622_2_0_2"/>
<evidence type="ECO:0000313" key="12">
    <source>
        <dbReference type="EMBL" id="AIF83764.1"/>
    </source>
</evidence>
<comment type="similarity">
    <text evidence="3 9">Belongs to the NadC/ModD family.</text>
</comment>
<dbReference type="Pfam" id="PF01729">
    <property type="entry name" value="QRPTase_C"/>
    <property type="match status" value="1"/>
</dbReference>
<gene>
    <name evidence="12" type="ORF">NTE_01703</name>
</gene>
<dbReference type="GO" id="GO:0004514">
    <property type="term" value="F:nicotinate-nucleotide diphosphorylase (carboxylating) activity"/>
    <property type="evidence" value="ECO:0007669"/>
    <property type="project" value="UniProtKB-EC"/>
</dbReference>
<dbReference type="eggNOG" id="arCOG01482">
    <property type="taxonomic scope" value="Archaea"/>
</dbReference>
<dbReference type="CDD" id="cd01572">
    <property type="entry name" value="QPRTase"/>
    <property type="match status" value="1"/>
</dbReference>
<dbReference type="EMBL" id="CP007174">
    <property type="protein sequence ID" value="AIF83764.1"/>
    <property type="molecule type" value="Genomic_DNA"/>
</dbReference>
<evidence type="ECO:0000259" key="11">
    <source>
        <dbReference type="Pfam" id="PF02749"/>
    </source>
</evidence>
<dbReference type="NCBIfam" id="TIGR00078">
    <property type="entry name" value="nadC"/>
    <property type="match status" value="1"/>
</dbReference>
<evidence type="ECO:0000313" key="13">
    <source>
        <dbReference type="Proteomes" id="UP000028194"/>
    </source>
</evidence>
<evidence type="ECO:0000256" key="9">
    <source>
        <dbReference type="PIRNR" id="PIRNR006250"/>
    </source>
</evidence>
<organism evidence="12 13">
    <name type="scientific">Candidatus Nitrososphaera evergladensis SR1</name>
    <dbReference type="NCBI Taxonomy" id="1459636"/>
    <lineage>
        <taxon>Archaea</taxon>
        <taxon>Nitrososphaerota</taxon>
        <taxon>Nitrososphaeria</taxon>
        <taxon>Nitrososphaerales</taxon>
        <taxon>Nitrososphaeraceae</taxon>
        <taxon>Nitrososphaera</taxon>
    </lineage>
</organism>
<sequence>MPASLDTVLDIRQALASFIQEDVGTGDITSNTTVPADRNAKAEIVCKTGNAVVCGLEEAGIIFEMCGCSARALVRDGSRASKGKRVMIIEGNARAILKAERVALNLIMRMSGIATETRALADKAKPVKIAATRKTAPGLRYFDKKAVVIGRGLAHRMRLDDMVLIKDNHIALAGGEPDKCVRLAREGAGTAIKVECEAKSEKEAIVAIRAGADIVMLDNFTPAQAAKTIRNLAKLGLRKKTIIEISGGVNHKNIKQYAKAKPDYVSMGYITHSPKAVDFSLEIMTAKTKS</sequence>
<dbReference type="Gene3D" id="3.90.1170.20">
    <property type="entry name" value="Quinolinate phosphoribosyl transferase, N-terminal domain"/>
    <property type="match status" value="1"/>
</dbReference>
<evidence type="ECO:0000256" key="8">
    <source>
        <dbReference type="ARBA" id="ARBA00047445"/>
    </source>
</evidence>
<dbReference type="Gene3D" id="3.20.20.70">
    <property type="entry name" value="Aldolase class I"/>
    <property type="match status" value="1"/>
</dbReference>
<comment type="catalytic activity">
    <reaction evidence="8 9">
        <text>nicotinate beta-D-ribonucleotide + CO2 + diphosphate = quinolinate + 5-phospho-alpha-D-ribose 1-diphosphate + 2 H(+)</text>
        <dbReference type="Rhea" id="RHEA:12733"/>
        <dbReference type="ChEBI" id="CHEBI:15378"/>
        <dbReference type="ChEBI" id="CHEBI:16526"/>
        <dbReference type="ChEBI" id="CHEBI:29959"/>
        <dbReference type="ChEBI" id="CHEBI:33019"/>
        <dbReference type="ChEBI" id="CHEBI:57502"/>
        <dbReference type="ChEBI" id="CHEBI:58017"/>
        <dbReference type="EC" id="2.4.2.19"/>
    </reaction>
</comment>
<feature type="domain" description="Quinolinate phosphoribosyl transferase N-terminal" evidence="11">
    <location>
        <begin position="27"/>
        <end position="111"/>
    </location>
</feature>
<dbReference type="GO" id="GO:0009435">
    <property type="term" value="P:NAD+ biosynthetic process"/>
    <property type="evidence" value="ECO:0007669"/>
    <property type="project" value="UniProtKB-UniPathway"/>
</dbReference>
<evidence type="ECO:0000256" key="3">
    <source>
        <dbReference type="ARBA" id="ARBA00009400"/>
    </source>
</evidence>
<evidence type="ECO:0000256" key="7">
    <source>
        <dbReference type="ARBA" id="ARBA00022679"/>
    </source>
</evidence>
<evidence type="ECO:0000256" key="6">
    <source>
        <dbReference type="ARBA" id="ARBA00022676"/>
    </source>
</evidence>
<dbReference type="KEGG" id="nev:NTE_01703"/>
<feature type="domain" description="Quinolinate phosphoribosyl transferase C-terminal" evidence="10">
    <location>
        <begin position="113"/>
        <end position="282"/>
    </location>
</feature>
<dbReference type="GO" id="GO:0005737">
    <property type="term" value="C:cytoplasm"/>
    <property type="evidence" value="ECO:0007669"/>
    <property type="project" value="TreeGrafter"/>
</dbReference>
<dbReference type="AlphaFoldDB" id="A0A075MWW2"/>
<evidence type="ECO:0000256" key="5">
    <source>
        <dbReference type="ARBA" id="ARBA00022642"/>
    </source>
</evidence>
<dbReference type="STRING" id="1459636.NTE_01703"/>
<dbReference type="InterPro" id="IPR022412">
    <property type="entry name" value="Quinolinate_PRibosylTrfase_N"/>
</dbReference>
<dbReference type="GO" id="GO:0034213">
    <property type="term" value="P:quinolinate catabolic process"/>
    <property type="evidence" value="ECO:0007669"/>
    <property type="project" value="TreeGrafter"/>
</dbReference>
<dbReference type="PIRSF" id="PIRSF006250">
    <property type="entry name" value="NadC_ModD"/>
    <property type="match status" value="1"/>
</dbReference>
<keyword evidence="6 9" id="KW-0328">Glycosyltransferase</keyword>
<protein>
    <recommendedName>
        <fullName evidence="9">Nicotinate-nucleotide pyrophosphorylase [carboxylating]</fullName>
        <ecNumber evidence="9">2.4.2.19</ecNumber>
    </recommendedName>
    <alternativeName>
        <fullName evidence="9">Quinolinate phosphoribosyltransferase [decarboxylating]</fullName>
    </alternativeName>
</protein>
<dbReference type="Proteomes" id="UP000028194">
    <property type="component" value="Chromosome"/>
</dbReference>